<protein>
    <recommendedName>
        <fullName evidence="3">leucine--tRNA ligase</fullName>
        <ecNumber evidence="3">6.1.1.4</ecNumber>
    </recommendedName>
    <alternativeName>
        <fullName evidence="9">Leucyl-tRNA synthetase</fullName>
    </alternativeName>
</protein>
<evidence type="ECO:0000313" key="16">
    <source>
        <dbReference type="Proteomes" id="UP000000598"/>
    </source>
</evidence>
<evidence type="ECO:0000259" key="13">
    <source>
        <dbReference type="Pfam" id="PF09334"/>
    </source>
</evidence>
<keyword evidence="7 11" id="KW-0648">Protein biosynthesis</keyword>
<keyword evidence="16" id="KW-1185">Reference proteome</keyword>
<dbReference type="PaxDb" id="284590-Q6CPF4"/>
<dbReference type="GO" id="GO:0002161">
    <property type="term" value="F:aminoacyl-tRNA deacylase activity"/>
    <property type="evidence" value="ECO:0007669"/>
    <property type="project" value="InterPro"/>
</dbReference>
<dbReference type="InterPro" id="IPR002302">
    <property type="entry name" value="Leu-tRNA-ligase"/>
</dbReference>
<evidence type="ECO:0000256" key="11">
    <source>
        <dbReference type="RuleBase" id="RU363035"/>
    </source>
</evidence>
<keyword evidence="6 11" id="KW-0067">ATP-binding</keyword>
<evidence type="ECO:0000256" key="10">
    <source>
        <dbReference type="ARBA" id="ARBA00047469"/>
    </source>
</evidence>
<dbReference type="GO" id="GO:0004823">
    <property type="term" value="F:leucine-tRNA ligase activity"/>
    <property type="evidence" value="ECO:0007669"/>
    <property type="project" value="UniProtKB-EC"/>
</dbReference>
<comment type="similarity">
    <text evidence="2 11">Belongs to the class-I aminoacyl-tRNA synthetase family.</text>
</comment>
<sequence>MGNFYHCGLVARRYFAQLSNSNLVSIGNKWNEKVLNGITKLSKDDRNKNIYVLCMFPYPSGTLHIGHLRVYTISDVVNRFYQLKGYNVLHPMGWDAFGLPAENAAIERKVNPAIWTKENIGKMKAQMGMMASNFNWDREIATCDPEYYKFTQKLFLELFKNGYAYRKEAEINWDPVDQTVLANEQVDSNGKSWRSGAQVEKKLLSQWFLGITRFAHELQHDLDGLDGWPSHVKRMQKNWIGESKGVEVVFNLPSIDPIKIFTTRPETLYSVQFVTLALDHSIVRKLKEEDNNLQEFIHRAEKLPEDSKKGYMLSNIFCQHPLDPKKTVPIFVAPYVLGNYGHGAVMGCPAHDQRDFDFWKENCPGKPMIYTVSSAEAKIDTSGPYVSKDGVMNENAGDLVGLTTHEARKLVVEKLTSLGLGKASVQFKLRDWLISRQRYWGTPIPIIHCDSCGPVAVPDADLPVKLPELDVLSKTGNPLSKSDEFVNVKCPSCGAPAKRETDTMDTFMDSSWYFFRFTDPHNKELPFGYDNASKFMPIDFYIGGVEHAILHLLYSRFISKFTASIGMWDGSSSKGEPIKRLVTQGMVHGKTFVDSKTGRFMKPEEIDNSDPSNPRNRSTGELLSVSYEKMSKSKYNGADPASCISAHGIDATRAHILFQAPVPDVLNWDESKIVGIERWLERMLKFCISLCDNRSITILSKTPTDMNQHEVALHNGVQTLLSSITTSLEKILSLNTVVSDYMKLFNLIEGSIKSSNIREGLSLLYLQKLTTVLYPVVPCVSEELASILMKSGYDWRQYEWPLIEEIKKSEIIKYQVIINGKMRLIHEESEDFIQDTNKVIETLKCLPEGKKYLDDVVIKKIITKGKIISLVVKPN</sequence>
<dbReference type="STRING" id="284590.Q6CPF4"/>
<feature type="domain" description="Leucyl-tRNA synthetase editing" evidence="14">
    <location>
        <begin position="237"/>
        <end position="415"/>
    </location>
</feature>
<keyword evidence="4 11" id="KW-0436">Ligase</keyword>
<feature type="domain" description="Aminoacyl-tRNA synthetase class Ia" evidence="12">
    <location>
        <begin position="429"/>
        <end position="551"/>
    </location>
</feature>
<dbReference type="GO" id="GO:0005524">
    <property type="term" value="F:ATP binding"/>
    <property type="evidence" value="ECO:0007669"/>
    <property type="project" value="UniProtKB-KW"/>
</dbReference>
<feature type="domain" description="Methionyl/Leucyl tRNA synthetase" evidence="13">
    <location>
        <begin position="50"/>
        <end position="187"/>
    </location>
</feature>
<dbReference type="HOGENOM" id="CLU_004427_0_0_1"/>
<dbReference type="Gene3D" id="1.10.730.10">
    <property type="entry name" value="Isoleucyl-tRNA Synthetase, Domain 1"/>
    <property type="match status" value="1"/>
</dbReference>
<dbReference type="InterPro" id="IPR015413">
    <property type="entry name" value="Methionyl/Leucyl_tRNA_Synth"/>
</dbReference>
<dbReference type="PANTHER" id="PTHR43740:SF2">
    <property type="entry name" value="LEUCINE--TRNA LIGASE, MITOCHONDRIAL"/>
    <property type="match status" value="1"/>
</dbReference>
<evidence type="ECO:0000259" key="12">
    <source>
        <dbReference type="Pfam" id="PF00133"/>
    </source>
</evidence>
<dbReference type="SUPFAM" id="SSF52374">
    <property type="entry name" value="Nucleotidylyl transferase"/>
    <property type="match status" value="1"/>
</dbReference>
<keyword evidence="8 11" id="KW-0030">Aminoacyl-tRNA synthetase</keyword>
<dbReference type="FunFam" id="3.40.50.620:FF:000003">
    <property type="entry name" value="Leucine--tRNA ligase"/>
    <property type="match status" value="1"/>
</dbReference>
<dbReference type="eggNOG" id="KOG0435">
    <property type="taxonomic scope" value="Eukaryota"/>
</dbReference>
<evidence type="ECO:0000256" key="5">
    <source>
        <dbReference type="ARBA" id="ARBA00022741"/>
    </source>
</evidence>
<accession>Q6CPF4</accession>
<dbReference type="SUPFAM" id="SSF47323">
    <property type="entry name" value="Anticodon-binding domain of a subclass of class I aminoacyl-tRNA synthetases"/>
    <property type="match status" value="1"/>
</dbReference>
<dbReference type="SUPFAM" id="SSF50677">
    <property type="entry name" value="ValRS/IleRS/LeuRS editing domain"/>
    <property type="match status" value="1"/>
</dbReference>
<proteinExistence type="inferred from homology"/>
<dbReference type="Proteomes" id="UP000000598">
    <property type="component" value="Chromosome E"/>
</dbReference>
<dbReference type="KEGG" id="kla:KLLA0_E05325g"/>
<dbReference type="NCBIfam" id="TIGR00396">
    <property type="entry name" value="leuS_bact"/>
    <property type="match status" value="1"/>
</dbReference>
<dbReference type="PRINTS" id="PR00985">
    <property type="entry name" value="TRNASYNTHLEU"/>
</dbReference>
<dbReference type="InterPro" id="IPR002300">
    <property type="entry name" value="aa-tRNA-synth_Ia"/>
</dbReference>
<comment type="subcellular location">
    <subcellularLocation>
        <location evidence="1">Mitochondrion matrix</location>
    </subcellularLocation>
</comment>
<organism evidence="15 16">
    <name type="scientific">Kluyveromyces lactis (strain ATCC 8585 / CBS 2359 / DSM 70799 / NBRC 1267 / NRRL Y-1140 / WM37)</name>
    <name type="common">Yeast</name>
    <name type="synonym">Candida sphaerica</name>
    <dbReference type="NCBI Taxonomy" id="284590"/>
    <lineage>
        <taxon>Eukaryota</taxon>
        <taxon>Fungi</taxon>
        <taxon>Dikarya</taxon>
        <taxon>Ascomycota</taxon>
        <taxon>Saccharomycotina</taxon>
        <taxon>Saccharomycetes</taxon>
        <taxon>Saccharomycetales</taxon>
        <taxon>Saccharomycetaceae</taxon>
        <taxon>Kluyveromyces</taxon>
    </lineage>
</organism>
<reference evidence="15 16" key="1">
    <citation type="journal article" date="2004" name="Nature">
        <title>Genome evolution in yeasts.</title>
        <authorList>
            <consortium name="Genolevures"/>
            <person name="Dujon B."/>
            <person name="Sherman D."/>
            <person name="Fischer G."/>
            <person name="Durrens P."/>
            <person name="Casaregola S."/>
            <person name="Lafontaine I."/>
            <person name="de Montigny J."/>
            <person name="Marck C."/>
            <person name="Neuveglise C."/>
            <person name="Talla E."/>
            <person name="Goffard N."/>
            <person name="Frangeul L."/>
            <person name="Aigle M."/>
            <person name="Anthouard V."/>
            <person name="Babour A."/>
            <person name="Barbe V."/>
            <person name="Barnay S."/>
            <person name="Blanchin S."/>
            <person name="Beckerich J.M."/>
            <person name="Beyne E."/>
            <person name="Bleykasten C."/>
            <person name="Boisrame A."/>
            <person name="Boyer J."/>
            <person name="Cattolico L."/>
            <person name="Confanioleri F."/>
            <person name="de Daruvar A."/>
            <person name="Despons L."/>
            <person name="Fabre E."/>
            <person name="Fairhead C."/>
            <person name="Ferry-Dumazet H."/>
            <person name="Groppi A."/>
            <person name="Hantraye F."/>
            <person name="Hennequin C."/>
            <person name="Jauniaux N."/>
            <person name="Joyet P."/>
            <person name="Kachouri R."/>
            <person name="Kerrest A."/>
            <person name="Koszul R."/>
            <person name="Lemaire M."/>
            <person name="Lesur I."/>
            <person name="Ma L."/>
            <person name="Muller H."/>
            <person name="Nicaud J.M."/>
            <person name="Nikolski M."/>
            <person name="Oztas S."/>
            <person name="Ozier-Kalogeropoulos O."/>
            <person name="Pellenz S."/>
            <person name="Potier S."/>
            <person name="Richard G.F."/>
            <person name="Straub M.L."/>
            <person name="Suleau A."/>
            <person name="Swennene D."/>
            <person name="Tekaia F."/>
            <person name="Wesolowski-Louvel M."/>
            <person name="Westhof E."/>
            <person name="Wirth B."/>
            <person name="Zeniou-Meyer M."/>
            <person name="Zivanovic I."/>
            <person name="Bolotin-Fukuhara M."/>
            <person name="Thierry A."/>
            <person name="Bouchier C."/>
            <person name="Caudron B."/>
            <person name="Scarpelli C."/>
            <person name="Gaillardin C."/>
            <person name="Weissenbach J."/>
            <person name="Wincker P."/>
            <person name="Souciet J.L."/>
        </authorList>
    </citation>
    <scope>NUCLEOTIDE SEQUENCE [LARGE SCALE GENOMIC DNA]</scope>
    <source>
        <strain evidence="16">ATCC 8585 / CBS 2359 / DSM 70799 / NBRC 1267 / NRRL Y-1140 / WM37</strain>
    </source>
</reference>
<gene>
    <name evidence="15" type="ORF">KLLA0_E05325g</name>
</gene>
<dbReference type="CDD" id="cd00812">
    <property type="entry name" value="LeuRS_core"/>
    <property type="match status" value="1"/>
</dbReference>
<dbReference type="InParanoid" id="Q6CPF4"/>
<dbReference type="GO" id="GO:0006429">
    <property type="term" value="P:leucyl-tRNA aminoacylation"/>
    <property type="evidence" value="ECO:0007669"/>
    <property type="project" value="InterPro"/>
</dbReference>
<evidence type="ECO:0000256" key="1">
    <source>
        <dbReference type="ARBA" id="ARBA00004305"/>
    </source>
</evidence>
<dbReference type="OMA" id="DDVDWAD"/>
<evidence type="ECO:0000256" key="2">
    <source>
        <dbReference type="ARBA" id="ARBA00005594"/>
    </source>
</evidence>
<dbReference type="InterPro" id="IPR025709">
    <property type="entry name" value="Leu_tRNA-synth_edit"/>
</dbReference>
<dbReference type="EC" id="6.1.1.4" evidence="3"/>
<dbReference type="PROSITE" id="PS00178">
    <property type="entry name" value="AA_TRNA_LIGASE_I"/>
    <property type="match status" value="1"/>
</dbReference>
<evidence type="ECO:0000256" key="6">
    <source>
        <dbReference type="ARBA" id="ARBA00022840"/>
    </source>
</evidence>
<dbReference type="Pfam" id="PF13603">
    <property type="entry name" value="tRNA-synt_1_2"/>
    <property type="match status" value="1"/>
</dbReference>
<dbReference type="AlphaFoldDB" id="Q6CPF4"/>
<dbReference type="InterPro" id="IPR014729">
    <property type="entry name" value="Rossmann-like_a/b/a_fold"/>
</dbReference>
<dbReference type="GO" id="GO:0005759">
    <property type="term" value="C:mitochondrial matrix"/>
    <property type="evidence" value="ECO:0007669"/>
    <property type="project" value="UniProtKB-SubCell"/>
</dbReference>
<dbReference type="FunCoup" id="Q6CPF4">
    <property type="interactions" value="547"/>
</dbReference>
<dbReference type="InterPro" id="IPR009080">
    <property type="entry name" value="tRNAsynth_Ia_anticodon-bd"/>
</dbReference>
<dbReference type="GO" id="GO:0032543">
    <property type="term" value="P:mitochondrial translation"/>
    <property type="evidence" value="ECO:0007669"/>
    <property type="project" value="TreeGrafter"/>
</dbReference>
<comment type="catalytic activity">
    <reaction evidence="10">
        <text>tRNA(Leu) + L-leucine + ATP = L-leucyl-tRNA(Leu) + AMP + diphosphate</text>
        <dbReference type="Rhea" id="RHEA:11688"/>
        <dbReference type="Rhea" id="RHEA-COMP:9613"/>
        <dbReference type="Rhea" id="RHEA-COMP:9622"/>
        <dbReference type="ChEBI" id="CHEBI:30616"/>
        <dbReference type="ChEBI" id="CHEBI:33019"/>
        <dbReference type="ChEBI" id="CHEBI:57427"/>
        <dbReference type="ChEBI" id="CHEBI:78442"/>
        <dbReference type="ChEBI" id="CHEBI:78494"/>
        <dbReference type="ChEBI" id="CHEBI:456215"/>
        <dbReference type="EC" id="6.1.1.4"/>
    </reaction>
</comment>
<dbReference type="Pfam" id="PF09334">
    <property type="entry name" value="tRNA-synt_1g"/>
    <property type="match status" value="1"/>
</dbReference>
<dbReference type="PANTHER" id="PTHR43740">
    <property type="entry name" value="LEUCYL-TRNA SYNTHETASE"/>
    <property type="match status" value="1"/>
</dbReference>
<evidence type="ECO:0000256" key="8">
    <source>
        <dbReference type="ARBA" id="ARBA00023146"/>
    </source>
</evidence>
<keyword evidence="5 11" id="KW-0547">Nucleotide-binding</keyword>
<evidence type="ECO:0000256" key="4">
    <source>
        <dbReference type="ARBA" id="ARBA00022598"/>
    </source>
</evidence>
<dbReference type="EMBL" id="CR382125">
    <property type="protein sequence ID" value="CAG99272.1"/>
    <property type="molecule type" value="Genomic_DNA"/>
</dbReference>
<dbReference type="InterPro" id="IPR001412">
    <property type="entry name" value="aa-tRNA-synth_I_CS"/>
</dbReference>
<dbReference type="FunFam" id="3.40.50.620:FF:000100">
    <property type="entry name" value="probable leucine--tRNA ligase, mitochondrial"/>
    <property type="match status" value="1"/>
</dbReference>
<dbReference type="FunFam" id="1.10.730.10:FF:000002">
    <property type="entry name" value="Leucine--tRNA ligase"/>
    <property type="match status" value="1"/>
</dbReference>
<name>Q6CPF4_KLULA</name>
<dbReference type="Gene3D" id="3.40.50.620">
    <property type="entry name" value="HUPs"/>
    <property type="match status" value="2"/>
</dbReference>
<evidence type="ECO:0000256" key="9">
    <source>
        <dbReference type="ARBA" id="ARBA00030520"/>
    </source>
</evidence>
<evidence type="ECO:0000313" key="15">
    <source>
        <dbReference type="EMBL" id="CAG99272.1"/>
    </source>
</evidence>
<dbReference type="Pfam" id="PF00133">
    <property type="entry name" value="tRNA-synt_1"/>
    <property type="match status" value="1"/>
</dbReference>
<evidence type="ECO:0000259" key="14">
    <source>
        <dbReference type="Pfam" id="PF13603"/>
    </source>
</evidence>
<evidence type="ECO:0000256" key="3">
    <source>
        <dbReference type="ARBA" id="ARBA00013164"/>
    </source>
</evidence>
<evidence type="ECO:0000256" key="7">
    <source>
        <dbReference type="ARBA" id="ARBA00022917"/>
    </source>
</evidence>
<dbReference type="InterPro" id="IPR009008">
    <property type="entry name" value="Val/Leu/Ile-tRNA-synth_edit"/>
</dbReference>